<dbReference type="EMBL" id="GBXM01095777">
    <property type="protein sequence ID" value="JAH12800.1"/>
    <property type="molecule type" value="Transcribed_RNA"/>
</dbReference>
<protein>
    <submittedName>
        <fullName evidence="1">Uncharacterized protein</fullName>
    </submittedName>
</protein>
<dbReference type="AlphaFoldDB" id="A0A0E9Q904"/>
<reference evidence="1" key="2">
    <citation type="journal article" date="2015" name="Fish Shellfish Immunol.">
        <title>Early steps in the European eel (Anguilla anguilla)-Vibrio vulnificus interaction in the gills: Role of the RtxA13 toxin.</title>
        <authorList>
            <person name="Callol A."/>
            <person name="Pajuelo D."/>
            <person name="Ebbesson L."/>
            <person name="Teles M."/>
            <person name="MacKenzie S."/>
            <person name="Amaro C."/>
        </authorList>
    </citation>
    <scope>NUCLEOTIDE SEQUENCE</scope>
</reference>
<reference evidence="1" key="1">
    <citation type="submission" date="2014-11" db="EMBL/GenBank/DDBJ databases">
        <authorList>
            <person name="Amaro Gonzalez C."/>
        </authorList>
    </citation>
    <scope>NUCLEOTIDE SEQUENCE</scope>
</reference>
<evidence type="ECO:0000313" key="1">
    <source>
        <dbReference type="EMBL" id="JAH12800.1"/>
    </source>
</evidence>
<name>A0A0E9Q904_ANGAN</name>
<accession>A0A0E9Q904</accession>
<sequence>MLDLVALLAAVSVESITLTIATTALTHSQPPKIAFVHFTTLQ</sequence>
<organism evidence="1">
    <name type="scientific">Anguilla anguilla</name>
    <name type="common">European freshwater eel</name>
    <name type="synonym">Muraena anguilla</name>
    <dbReference type="NCBI Taxonomy" id="7936"/>
    <lineage>
        <taxon>Eukaryota</taxon>
        <taxon>Metazoa</taxon>
        <taxon>Chordata</taxon>
        <taxon>Craniata</taxon>
        <taxon>Vertebrata</taxon>
        <taxon>Euteleostomi</taxon>
        <taxon>Actinopterygii</taxon>
        <taxon>Neopterygii</taxon>
        <taxon>Teleostei</taxon>
        <taxon>Anguilliformes</taxon>
        <taxon>Anguillidae</taxon>
        <taxon>Anguilla</taxon>
    </lineage>
</organism>
<proteinExistence type="predicted"/>